<feature type="domain" description="Cyclin N-terminal" evidence="1">
    <location>
        <begin position="78"/>
        <end position="148"/>
    </location>
</feature>
<name>A0A4P9Y414_9FUNG</name>
<dbReference type="CDD" id="cd00043">
    <property type="entry name" value="CYCLIN_SF"/>
    <property type="match status" value="1"/>
</dbReference>
<proteinExistence type="predicted"/>
<dbReference type="InterPro" id="IPR043198">
    <property type="entry name" value="Cyclin/Ssn8"/>
</dbReference>
<dbReference type="AlphaFoldDB" id="A0A4P9Y414"/>
<dbReference type="Gene3D" id="1.10.472.10">
    <property type="entry name" value="Cyclin-like"/>
    <property type="match status" value="2"/>
</dbReference>
<dbReference type="Pfam" id="PF00134">
    <property type="entry name" value="Cyclin_N"/>
    <property type="match status" value="1"/>
</dbReference>
<organism evidence="2 3">
    <name type="scientific">Piptocephalis cylindrospora</name>
    <dbReference type="NCBI Taxonomy" id="1907219"/>
    <lineage>
        <taxon>Eukaryota</taxon>
        <taxon>Fungi</taxon>
        <taxon>Fungi incertae sedis</taxon>
        <taxon>Zoopagomycota</taxon>
        <taxon>Zoopagomycotina</taxon>
        <taxon>Zoopagomycetes</taxon>
        <taxon>Zoopagales</taxon>
        <taxon>Piptocephalidaceae</taxon>
        <taxon>Piptocephalis</taxon>
    </lineage>
</organism>
<dbReference type="GO" id="GO:0006357">
    <property type="term" value="P:regulation of transcription by RNA polymerase II"/>
    <property type="evidence" value="ECO:0007669"/>
    <property type="project" value="InterPro"/>
</dbReference>
<sequence>MGSMAQPTTSSLPTAMVDYKGRISFTTTPEQMTSTSPKNVERYGFSKGVPPEWNNWVFETKHLYEMPSVKLSSKMRTRHRPMSPREDALVRAKAFNFLSDICHQLNMSRIVWATACSIVHRFYMKRSHQRHIYYDICAAALYIACKDSDFGPDLNPHLVKQVAARAFKTRGDAPLPDSTVEFDVTMEHPHHHLARAALANPGQYPRAVWVAAYRFVDAAHVSMTSILHPPRVIAAAALAWALNYACCPSTSSAEMMHQGGMMMMGGGGGAMMGGGPRKSDVTPPYDPALSGFAGLSQPPKPTVRESYYSWPKTLGVPNRVYGEVLKMWKDPRENALARPMASTTSSH</sequence>
<dbReference type="EMBL" id="KZ987963">
    <property type="protein sequence ID" value="RKP13696.1"/>
    <property type="molecule type" value="Genomic_DNA"/>
</dbReference>
<dbReference type="GO" id="GO:0016538">
    <property type="term" value="F:cyclin-dependent protein serine/threonine kinase regulator activity"/>
    <property type="evidence" value="ECO:0007669"/>
    <property type="project" value="InterPro"/>
</dbReference>
<accession>A0A4P9Y414</accession>
<protein>
    <recommendedName>
        <fullName evidence="1">Cyclin N-terminal domain-containing protein</fullName>
    </recommendedName>
</protein>
<gene>
    <name evidence="2" type="ORF">BJ684DRAFT_19839</name>
</gene>
<dbReference type="InterPro" id="IPR006671">
    <property type="entry name" value="Cyclin_N"/>
</dbReference>
<evidence type="ECO:0000259" key="1">
    <source>
        <dbReference type="Pfam" id="PF00134"/>
    </source>
</evidence>
<dbReference type="PANTHER" id="PTHR10026">
    <property type="entry name" value="CYCLIN"/>
    <property type="match status" value="1"/>
</dbReference>
<reference evidence="3" key="1">
    <citation type="journal article" date="2018" name="Nat. Microbiol.">
        <title>Leveraging single-cell genomics to expand the fungal tree of life.</title>
        <authorList>
            <person name="Ahrendt S.R."/>
            <person name="Quandt C.A."/>
            <person name="Ciobanu D."/>
            <person name="Clum A."/>
            <person name="Salamov A."/>
            <person name="Andreopoulos B."/>
            <person name="Cheng J.F."/>
            <person name="Woyke T."/>
            <person name="Pelin A."/>
            <person name="Henrissat B."/>
            <person name="Reynolds N.K."/>
            <person name="Benny G.L."/>
            <person name="Smith M.E."/>
            <person name="James T.Y."/>
            <person name="Grigoriev I.V."/>
        </authorList>
    </citation>
    <scope>NUCLEOTIDE SEQUENCE [LARGE SCALE GENOMIC DNA]</scope>
</reference>
<keyword evidence="3" id="KW-1185">Reference proteome</keyword>
<dbReference type="InterPro" id="IPR036915">
    <property type="entry name" value="Cyclin-like_sf"/>
</dbReference>
<evidence type="ECO:0000313" key="3">
    <source>
        <dbReference type="Proteomes" id="UP000267251"/>
    </source>
</evidence>
<dbReference type="SUPFAM" id="SSF47954">
    <property type="entry name" value="Cyclin-like"/>
    <property type="match status" value="2"/>
</dbReference>
<dbReference type="Proteomes" id="UP000267251">
    <property type="component" value="Unassembled WGS sequence"/>
</dbReference>
<dbReference type="OrthoDB" id="25002at2759"/>
<evidence type="ECO:0000313" key="2">
    <source>
        <dbReference type="EMBL" id="RKP13696.1"/>
    </source>
</evidence>